<evidence type="ECO:0000256" key="1">
    <source>
        <dbReference type="SAM" id="MobiDB-lite"/>
    </source>
</evidence>
<proteinExistence type="predicted"/>
<dbReference type="AlphaFoldDB" id="A0A2P5CEX3"/>
<dbReference type="EMBL" id="JXTB01000138">
    <property type="protein sequence ID" value="PON59610.1"/>
    <property type="molecule type" value="Genomic_DNA"/>
</dbReference>
<feature type="region of interest" description="Disordered" evidence="1">
    <location>
        <begin position="1"/>
        <end position="24"/>
    </location>
</feature>
<dbReference type="OrthoDB" id="10538647at2759"/>
<evidence type="ECO:0000313" key="2">
    <source>
        <dbReference type="EMBL" id="PON59610.1"/>
    </source>
</evidence>
<sequence>MNMRGKFETGASSHQSRNNITDFSKTKASLGLNRGIKGIEWKSGNRFNRTWRRTPRTTFVPPSFFLKIKEF</sequence>
<dbReference type="Proteomes" id="UP000237105">
    <property type="component" value="Unassembled WGS sequence"/>
</dbReference>
<name>A0A2P5CEX3_PARAD</name>
<feature type="compositionally biased region" description="Polar residues" evidence="1">
    <location>
        <begin position="10"/>
        <end position="24"/>
    </location>
</feature>
<reference evidence="3" key="1">
    <citation type="submission" date="2016-06" db="EMBL/GenBank/DDBJ databases">
        <title>Parallel loss of symbiosis genes in relatives of nitrogen-fixing non-legume Parasponia.</title>
        <authorList>
            <person name="Van Velzen R."/>
            <person name="Holmer R."/>
            <person name="Bu F."/>
            <person name="Rutten L."/>
            <person name="Van Zeijl A."/>
            <person name="Liu W."/>
            <person name="Santuari L."/>
            <person name="Cao Q."/>
            <person name="Sharma T."/>
            <person name="Shen D."/>
            <person name="Roswanjaya Y."/>
            <person name="Wardhani T."/>
            <person name="Kalhor M.S."/>
            <person name="Jansen J."/>
            <person name="Van den Hoogen J."/>
            <person name="Gungor B."/>
            <person name="Hartog M."/>
            <person name="Hontelez J."/>
            <person name="Verver J."/>
            <person name="Yang W.-C."/>
            <person name="Schijlen E."/>
            <person name="Repin R."/>
            <person name="Schilthuizen M."/>
            <person name="Schranz E."/>
            <person name="Heidstra R."/>
            <person name="Miyata K."/>
            <person name="Fedorova E."/>
            <person name="Kohlen W."/>
            <person name="Bisseling T."/>
            <person name="Smit S."/>
            <person name="Geurts R."/>
        </authorList>
    </citation>
    <scope>NUCLEOTIDE SEQUENCE [LARGE SCALE GENOMIC DNA]</scope>
    <source>
        <strain evidence="3">cv. WU1-14</strain>
    </source>
</reference>
<gene>
    <name evidence="2" type="ORF">PanWU01x14_158220</name>
</gene>
<accession>A0A2P5CEX3</accession>
<protein>
    <submittedName>
        <fullName evidence="2">Uncharacterized protein</fullName>
    </submittedName>
</protein>
<comment type="caution">
    <text evidence="2">The sequence shown here is derived from an EMBL/GenBank/DDBJ whole genome shotgun (WGS) entry which is preliminary data.</text>
</comment>
<keyword evidence="3" id="KW-1185">Reference proteome</keyword>
<evidence type="ECO:0000313" key="3">
    <source>
        <dbReference type="Proteomes" id="UP000237105"/>
    </source>
</evidence>
<organism evidence="2 3">
    <name type="scientific">Parasponia andersonii</name>
    <name type="common">Sponia andersonii</name>
    <dbReference type="NCBI Taxonomy" id="3476"/>
    <lineage>
        <taxon>Eukaryota</taxon>
        <taxon>Viridiplantae</taxon>
        <taxon>Streptophyta</taxon>
        <taxon>Embryophyta</taxon>
        <taxon>Tracheophyta</taxon>
        <taxon>Spermatophyta</taxon>
        <taxon>Magnoliopsida</taxon>
        <taxon>eudicotyledons</taxon>
        <taxon>Gunneridae</taxon>
        <taxon>Pentapetalae</taxon>
        <taxon>rosids</taxon>
        <taxon>fabids</taxon>
        <taxon>Rosales</taxon>
        <taxon>Cannabaceae</taxon>
        <taxon>Parasponia</taxon>
    </lineage>
</organism>